<dbReference type="AlphaFoldDB" id="R4PVP0"/>
<dbReference type="EMBL" id="CP005957">
    <property type="protein sequence ID" value="AGL62315.1"/>
    <property type="molecule type" value="Genomic_DNA"/>
</dbReference>
<keyword evidence="1" id="KW-0812">Transmembrane</keyword>
<dbReference type="OrthoDB" id="8759039at2"/>
<dbReference type="Proteomes" id="UP000013893">
    <property type="component" value="Chromosome"/>
</dbReference>
<dbReference type="KEGG" id="saal:L336_0612"/>
<feature type="transmembrane region" description="Helical" evidence="1">
    <location>
        <begin position="39"/>
        <end position="60"/>
    </location>
</feature>
<evidence type="ECO:0000313" key="2">
    <source>
        <dbReference type="EMBL" id="AGL62315.1"/>
    </source>
</evidence>
<evidence type="ECO:0000313" key="3">
    <source>
        <dbReference type="Proteomes" id="UP000013893"/>
    </source>
</evidence>
<proteinExistence type="predicted"/>
<dbReference type="STRING" id="1332188.L336_0612"/>
<protein>
    <submittedName>
        <fullName evidence="2">Uncharacterized protein</fullName>
    </submittedName>
</protein>
<gene>
    <name evidence="2" type="ORF">L336_0612</name>
</gene>
<dbReference type="RefSeq" id="WP_015641765.1">
    <property type="nucleotide sequence ID" value="NC_021219.1"/>
</dbReference>
<dbReference type="HOGENOM" id="CLU_1632350_0_0_0"/>
<accession>R4PVP0</accession>
<keyword evidence="1" id="KW-1133">Transmembrane helix</keyword>
<evidence type="ECO:0000256" key="1">
    <source>
        <dbReference type="SAM" id="Phobius"/>
    </source>
</evidence>
<organism evidence="2 3">
    <name type="scientific">Candidatus Saccharimonas aalborgensis</name>
    <dbReference type="NCBI Taxonomy" id="1332188"/>
    <lineage>
        <taxon>Bacteria</taxon>
        <taxon>Candidatus Saccharimonadota</taxon>
        <taxon>Candidatus Saccharimonadia</taxon>
        <taxon>Candidatus Saccharimonadales</taxon>
        <taxon>Candidatus Saccharimonadaceae</taxon>
        <taxon>Candidatus Saccharimonas</taxon>
    </lineage>
</organism>
<sequence length="162" mass="18412">MKVDMTSMGGRARNDEDRAISTLRRRPVLRRDMLRMTRFSVFGAVIFISVLIFAVSLYVLNGRDTLIDPSKYQVVYLINGQAYFGKLQNVHGEYLVINSPYTAQTAPQQASDKEAEQATTLLRVRDQVYGPEDAMSIKSSQVVFWQNLRDDSKVTQALKSKQ</sequence>
<keyword evidence="3" id="KW-1185">Reference proteome</keyword>
<keyword evidence="1" id="KW-0472">Membrane</keyword>
<name>R4PVP0_9BACT</name>
<reference evidence="2 3" key="1">
    <citation type="journal article" date="2013" name="Nat. Biotechnol.">
        <title>Genome sequences of rare, uncultured bacteria obtained by differential coverage binning of multiple metagenomes.</title>
        <authorList>
            <person name="Albertsen M."/>
            <person name="Hugenholtz P."/>
            <person name="Skarshewski A."/>
            <person name="Nielsen K.L."/>
            <person name="Tyson G.W."/>
            <person name="Nielsen P.H."/>
        </authorList>
    </citation>
    <scope>NUCLEOTIDE SEQUENCE [LARGE SCALE GENOMIC DNA]</scope>
    <source>
        <strain evidence="2">TM71</strain>
    </source>
</reference>